<evidence type="ECO:0000313" key="2">
    <source>
        <dbReference type="EMBL" id="OAD77912.1"/>
    </source>
</evidence>
<protein>
    <submittedName>
        <fullName evidence="2">Uncharacterized protein</fullName>
    </submittedName>
</protein>
<dbReference type="InParanoid" id="A0A162UTE4"/>
<feature type="compositionally biased region" description="Basic and acidic residues" evidence="1">
    <location>
        <begin position="64"/>
        <end position="74"/>
    </location>
</feature>
<name>A0A162UTE4_PHYB8</name>
<accession>A0A162UTE4</accession>
<dbReference type="EMBL" id="KV440974">
    <property type="protein sequence ID" value="OAD77912.1"/>
    <property type="molecule type" value="Genomic_DNA"/>
</dbReference>
<gene>
    <name evidence="2" type="ORF">PHYBLDRAFT_68584</name>
</gene>
<keyword evidence="3" id="KW-1185">Reference proteome</keyword>
<organism evidence="2 3">
    <name type="scientific">Phycomyces blakesleeanus (strain ATCC 8743b / DSM 1359 / FGSC 10004 / NBRC 33097 / NRRL 1555)</name>
    <dbReference type="NCBI Taxonomy" id="763407"/>
    <lineage>
        <taxon>Eukaryota</taxon>
        <taxon>Fungi</taxon>
        <taxon>Fungi incertae sedis</taxon>
        <taxon>Mucoromycota</taxon>
        <taxon>Mucoromycotina</taxon>
        <taxon>Mucoromycetes</taxon>
        <taxon>Mucorales</taxon>
        <taxon>Phycomycetaceae</taxon>
        <taxon>Phycomyces</taxon>
    </lineage>
</organism>
<evidence type="ECO:0000313" key="3">
    <source>
        <dbReference type="Proteomes" id="UP000077315"/>
    </source>
</evidence>
<feature type="region of interest" description="Disordered" evidence="1">
    <location>
        <begin position="16"/>
        <end position="75"/>
    </location>
</feature>
<feature type="compositionally biased region" description="Basic residues" evidence="1">
    <location>
        <begin position="44"/>
        <end position="63"/>
    </location>
</feature>
<dbReference type="VEuPathDB" id="FungiDB:PHYBLDRAFT_68584"/>
<proteinExistence type="predicted"/>
<dbReference type="OrthoDB" id="2284644at2759"/>
<evidence type="ECO:0000256" key="1">
    <source>
        <dbReference type="SAM" id="MobiDB-lite"/>
    </source>
</evidence>
<reference evidence="3" key="1">
    <citation type="submission" date="2015-06" db="EMBL/GenBank/DDBJ databases">
        <title>Expansion of signal transduction pathways in fungi by whole-genome duplication.</title>
        <authorList>
            <consortium name="DOE Joint Genome Institute"/>
            <person name="Corrochano L.M."/>
            <person name="Kuo A."/>
            <person name="Marcet-Houben M."/>
            <person name="Polaino S."/>
            <person name="Salamov A."/>
            <person name="Villalobos J.M."/>
            <person name="Alvarez M.I."/>
            <person name="Avalos J."/>
            <person name="Benito E.P."/>
            <person name="Benoit I."/>
            <person name="Burger G."/>
            <person name="Camino L.P."/>
            <person name="Canovas D."/>
            <person name="Cerda-Olmedo E."/>
            <person name="Cheng J.-F."/>
            <person name="Dominguez A."/>
            <person name="Elias M."/>
            <person name="Eslava A.P."/>
            <person name="Glaser F."/>
            <person name="Grimwood J."/>
            <person name="Gutierrez G."/>
            <person name="Heitman J."/>
            <person name="Henrissat B."/>
            <person name="Iturriaga E.A."/>
            <person name="Lang B.F."/>
            <person name="Lavin J.L."/>
            <person name="Lee S."/>
            <person name="Li W."/>
            <person name="Lindquist E."/>
            <person name="Lopez-Garcia S."/>
            <person name="Luque E.M."/>
            <person name="Marcos A.T."/>
            <person name="Martin J."/>
            <person name="McCluskey K."/>
            <person name="Medina H.R."/>
            <person name="Miralles-Duran A."/>
            <person name="Miyazaki A."/>
            <person name="Munoz-Torres E."/>
            <person name="Oguiza J.A."/>
            <person name="Ohm R."/>
            <person name="Olmedo M."/>
            <person name="Orejas M."/>
            <person name="Ortiz-Castellanos L."/>
            <person name="Pisabarro A.G."/>
            <person name="Rodriguez-Romero J."/>
            <person name="Ruiz-Herrera J."/>
            <person name="Ruiz-Vazquez R."/>
            <person name="Sanz C."/>
            <person name="Schackwitz W."/>
            <person name="Schmutz J."/>
            <person name="Shahriari M."/>
            <person name="Shelest E."/>
            <person name="Silva-Franco F."/>
            <person name="Soanes D."/>
            <person name="Syed K."/>
            <person name="Tagua V.G."/>
            <person name="Talbot N.J."/>
            <person name="Thon M."/>
            <person name="De vries R.P."/>
            <person name="Wiebenga A."/>
            <person name="Yadav J.S."/>
            <person name="Braun E.L."/>
            <person name="Baker S."/>
            <person name="Garre V."/>
            <person name="Horwitz B."/>
            <person name="Torres-Martinez S."/>
            <person name="Idnurm A."/>
            <person name="Herrera-Estrella A."/>
            <person name="Gabaldon T."/>
            <person name="Grigoriev I.V."/>
        </authorList>
    </citation>
    <scope>NUCLEOTIDE SEQUENCE [LARGE SCALE GENOMIC DNA]</scope>
    <source>
        <strain evidence="3">NRRL 1555(-)</strain>
    </source>
</reference>
<dbReference type="GeneID" id="29002879"/>
<dbReference type="Proteomes" id="UP000077315">
    <property type="component" value="Unassembled WGS sequence"/>
</dbReference>
<dbReference type="RefSeq" id="XP_018295952.1">
    <property type="nucleotide sequence ID" value="XM_018441973.1"/>
</dbReference>
<sequence>MSAQLARQSLNLLLKPTVKPTADNGGKAKRVEKKSPQWLPKTKTGLKKIKHEIRYGQHQKTKQKKEEEKKRENPIDALIQTEKTLDENLARNVKMLTSKLRATKVERELHKQASRQFSLLVLKYRSTKQTKSSKEEADDESD</sequence>
<dbReference type="AlphaFoldDB" id="A0A162UTE4"/>